<dbReference type="Proteomes" id="UP001321473">
    <property type="component" value="Unassembled WGS sequence"/>
</dbReference>
<proteinExistence type="predicted"/>
<feature type="non-terminal residue" evidence="2">
    <location>
        <position position="200"/>
    </location>
</feature>
<comment type="caution">
    <text evidence="2">The sequence shown here is derived from an EMBL/GenBank/DDBJ whole genome shotgun (WGS) entry which is preliminary data.</text>
</comment>
<keyword evidence="3" id="KW-1185">Reference proteome</keyword>
<organism evidence="2 3">
    <name type="scientific">Amblyomma americanum</name>
    <name type="common">Lone star tick</name>
    <dbReference type="NCBI Taxonomy" id="6943"/>
    <lineage>
        <taxon>Eukaryota</taxon>
        <taxon>Metazoa</taxon>
        <taxon>Ecdysozoa</taxon>
        <taxon>Arthropoda</taxon>
        <taxon>Chelicerata</taxon>
        <taxon>Arachnida</taxon>
        <taxon>Acari</taxon>
        <taxon>Parasitiformes</taxon>
        <taxon>Ixodida</taxon>
        <taxon>Ixodoidea</taxon>
        <taxon>Ixodidae</taxon>
        <taxon>Amblyomminae</taxon>
        <taxon>Amblyomma</taxon>
    </lineage>
</organism>
<reference evidence="2 3" key="1">
    <citation type="journal article" date="2023" name="Arcadia Sci">
        <title>De novo assembly of a long-read Amblyomma americanum tick genome.</title>
        <authorList>
            <person name="Chou S."/>
            <person name="Poskanzer K.E."/>
            <person name="Rollins M."/>
            <person name="Thuy-Boun P.S."/>
        </authorList>
    </citation>
    <scope>NUCLEOTIDE SEQUENCE [LARGE SCALE GENOMIC DNA]</scope>
    <source>
        <strain evidence="2">F_SG_1</strain>
        <tissue evidence="2">Salivary glands</tissue>
    </source>
</reference>
<dbReference type="Pfam" id="PF00053">
    <property type="entry name" value="EGF_laminin"/>
    <property type="match status" value="2"/>
</dbReference>
<dbReference type="AlphaFoldDB" id="A0AAQ4ESB9"/>
<evidence type="ECO:0000313" key="2">
    <source>
        <dbReference type="EMBL" id="KAK8777694.1"/>
    </source>
</evidence>
<sequence length="200" mass="21070">MLPAVIQSKLVTRLREGTEYAVVLSAVYPNVQTASAPKLTVRTALPVAELPVGDDSYLDNKIQCNCSEEGMVACTRSALQDVACSCFPSYAGRWCESCASGYFRVGKRCAACPCSNATSTGECEAASAEGGEGVSCRACLPGHRGTLCSACAAGYHWKGDRCEPISCLSFALCAREPDNPGCRDCHLVQNSLPPVAQKSS</sequence>
<protein>
    <recommendedName>
        <fullName evidence="1">Laminin EGF-like domain-containing protein</fullName>
    </recommendedName>
</protein>
<name>A0AAQ4ESB9_AMBAM</name>
<dbReference type="PROSITE" id="PS01248">
    <property type="entry name" value="EGF_LAM_1"/>
    <property type="match status" value="1"/>
</dbReference>
<dbReference type="Gene3D" id="2.10.25.10">
    <property type="entry name" value="Laminin"/>
    <property type="match status" value="1"/>
</dbReference>
<feature type="domain" description="Laminin EGF-like" evidence="1">
    <location>
        <begin position="84"/>
        <end position="114"/>
    </location>
</feature>
<dbReference type="SMART" id="SM00180">
    <property type="entry name" value="EGF_Lam"/>
    <property type="match status" value="2"/>
</dbReference>
<evidence type="ECO:0000313" key="3">
    <source>
        <dbReference type="Proteomes" id="UP001321473"/>
    </source>
</evidence>
<dbReference type="EMBL" id="JARKHS020011567">
    <property type="protein sequence ID" value="KAK8777694.1"/>
    <property type="molecule type" value="Genomic_DNA"/>
</dbReference>
<accession>A0AAQ4ESB9</accession>
<gene>
    <name evidence="2" type="ORF">V5799_020965</name>
</gene>
<dbReference type="InterPro" id="IPR002049">
    <property type="entry name" value="LE_dom"/>
</dbReference>
<evidence type="ECO:0000259" key="1">
    <source>
        <dbReference type="PROSITE" id="PS01248"/>
    </source>
</evidence>